<dbReference type="InterPro" id="IPR015943">
    <property type="entry name" value="WD40/YVTN_repeat-like_dom_sf"/>
</dbReference>
<dbReference type="InterPro" id="IPR001680">
    <property type="entry name" value="WD40_rpt"/>
</dbReference>
<evidence type="ECO:0000313" key="5">
    <source>
        <dbReference type="EMBL" id="KAF7993261.1"/>
    </source>
</evidence>
<sequence length="714" mass="77674">MAVQLDSGGKEDLKTQFVTREGIYKLMTLSEYSRPNRVGNTDTRGSASVRVSFVTLPDPADPAGIQGLGDRMCFNFGKELYVYLYRGVKKAVDLNKPVDKKLYKGTNPTCHNFNQTTATADIAPLLVGFSTGQIQLIDPIKKELNKLYNEERLIDKTKVTCIKWVPGSSNLFIVSHSSGQLYLYNWELPCGTTPPHYQPFKSGDGYAIHTCKTKSTRNPLYRWVIGADNCCINEFSFSPCGTNLAVVSQDGFLRVFHYDTMELVGSARSYFGGFLCVCWSPDGRYVVVGGEDDLVTIWSFIDKRVVARGQGHHSWVSVVAFDPFTTSYCEPDGDFSGSDDETITLTQNNHNNHYNNDKIKRISTASQNFNTSSNRNSCSSELKVPGSTCYRLGSVSEDTQLCLWDITEDVLRQPVCTKQRPSTTSSGTFSTTGIFTSGNGTATTNHHHNHSKYNNNINNTSLSKDTTTTIGGVINNDAIFNNTNTNNYSSSNNTTSSSTTATATATTSSAAITTTATTTAAAAASTTTNVAVSTVNSITQRFAGLGFGSDRCKTSDNHKRNFSLTMRGSSTSNNSNTSTVQNNNGGSSSGGGGEKSTSSNNTTNGNNANNFISGIGGGSGNNKQQNTSVMDDPMRLIGTSWCPRFDECPVLEPLVCKKLAHERLTELVFREDCFVTACQDGYVYTWARPGHMLGQGQTLTQIINHERENGSTTV</sequence>
<dbReference type="PROSITE" id="PS50082">
    <property type="entry name" value="WD_REPEATS_2"/>
    <property type="match status" value="1"/>
</dbReference>
<evidence type="ECO:0000256" key="4">
    <source>
        <dbReference type="SAM" id="MobiDB-lite"/>
    </source>
</evidence>
<dbReference type="EMBL" id="JACMRX010000003">
    <property type="protein sequence ID" value="KAF7993261.1"/>
    <property type="molecule type" value="Genomic_DNA"/>
</dbReference>
<feature type="compositionally biased region" description="Low complexity" evidence="4">
    <location>
        <begin position="595"/>
        <end position="613"/>
    </location>
</feature>
<dbReference type="Pfam" id="PF00400">
    <property type="entry name" value="WD40"/>
    <property type="match status" value="1"/>
</dbReference>
<protein>
    <recommendedName>
        <fullName evidence="7">WD repeat-containing protein 20</fullName>
    </recommendedName>
</protein>
<evidence type="ECO:0000313" key="6">
    <source>
        <dbReference type="Proteomes" id="UP000639338"/>
    </source>
</evidence>
<dbReference type="InterPro" id="IPR036322">
    <property type="entry name" value="WD40_repeat_dom_sf"/>
</dbReference>
<dbReference type="Gene3D" id="2.130.10.10">
    <property type="entry name" value="YVTN repeat-like/Quinoprotein amine dehydrogenase"/>
    <property type="match status" value="2"/>
</dbReference>
<keyword evidence="1 3" id="KW-0853">WD repeat</keyword>
<evidence type="ECO:0000256" key="1">
    <source>
        <dbReference type="ARBA" id="ARBA00022574"/>
    </source>
</evidence>
<dbReference type="Proteomes" id="UP000639338">
    <property type="component" value="Unassembled WGS sequence"/>
</dbReference>
<feature type="repeat" description="WD" evidence="3">
    <location>
        <begin position="267"/>
        <end position="308"/>
    </location>
</feature>
<dbReference type="SUPFAM" id="SSF50978">
    <property type="entry name" value="WD40 repeat-like"/>
    <property type="match status" value="1"/>
</dbReference>
<dbReference type="InterPro" id="IPR051362">
    <property type="entry name" value="WD_repeat_creC_regulators"/>
</dbReference>
<keyword evidence="2" id="KW-0677">Repeat</keyword>
<reference evidence="5 6" key="1">
    <citation type="submission" date="2020-08" db="EMBL/GenBank/DDBJ databases">
        <title>Aphidius gifuensis genome sequencing and assembly.</title>
        <authorList>
            <person name="Du Z."/>
        </authorList>
    </citation>
    <scope>NUCLEOTIDE SEQUENCE [LARGE SCALE GENOMIC DNA]</scope>
    <source>
        <strain evidence="5">YNYX2018</strain>
        <tissue evidence="5">Adults</tissue>
    </source>
</reference>
<evidence type="ECO:0008006" key="7">
    <source>
        <dbReference type="Google" id="ProtNLM"/>
    </source>
</evidence>
<proteinExistence type="predicted"/>
<gene>
    <name evidence="5" type="ORF">HCN44_006321</name>
</gene>
<organism evidence="5 6">
    <name type="scientific">Aphidius gifuensis</name>
    <name type="common">Parasitoid wasp</name>
    <dbReference type="NCBI Taxonomy" id="684658"/>
    <lineage>
        <taxon>Eukaryota</taxon>
        <taxon>Metazoa</taxon>
        <taxon>Ecdysozoa</taxon>
        <taxon>Arthropoda</taxon>
        <taxon>Hexapoda</taxon>
        <taxon>Insecta</taxon>
        <taxon>Pterygota</taxon>
        <taxon>Neoptera</taxon>
        <taxon>Endopterygota</taxon>
        <taxon>Hymenoptera</taxon>
        <taxon>Apocrita</taxon>
        <taxon>Ichneumonoidea</taxon>
        <taxon>Braconidae</taxon>
        <taxon>Aphidiinae</taxon>
        <taxon>Aphidius</taxon>
    </lineage>
</organism>
<dbReference type="PANTHER" id="PTHR14107">
    <property type="entry name" value="WD REPEAT PROTEIN"/>
    <property type="match status" value="1"/>
</dbReference>
<dbReference type="PANTHER" id="PTHR14107:SF16">
    <property type="entry name" value="AT02583P"/>
    <property type="match status" value="1"/>
</dbReference>
<dbReference type="SMART" id="SM00320">
    <property type="entry name" value="WD40"/>
    <property type="match status" value="5"/>
</dbReference>
<dbReference type="AlphaFoldDB" id="A0A834XWA1"/>
<evidence type="ECO:0000256" key="3">
    <source>
        <dbReference type="PROSITE-ProRule" id="PRU00221"/>
    </source>
</evidence>
<dbReference type="OrthoDB" id="3367at2759"/>
<feature type="compositionally biased region" description="Low complexity" evidence="4">
    <location>
        <begin position="568"/>
        <end position="586"/>
    </location>
</feature>
<accession>A0A834XWA1</accession>
<comment type="caution">
    <text evidence="5">The sequence shown here is derived from an EMBL/GenBank/DDBJ whole genome shotgun (WGS) entry which is preliminary data.</text>
</comment>
<keyword evidence="6" id="KW-1185">Reference proteome</keyword>
<evidence type="ECO:0000256" key="2">
    <source>
        <dbReference type="ARBA" id="ARBA00022737"/>
    </source>
</evidence>
<name>A0A834XWA1_APHGI</name>
<feature type="region of interest" description="Disordered" evidence="4">
    <location>
        <begin position="556"/>
        <end position="629"/>
    </location>
</feature>